<keyword evidence="2" id="KW-1185">Reference proteome</keyword>
<dbReference type="EMBL" id="JNFP01000069">
    <property type="protein sequence ID" value="KIA60434.1"/>
    <property type="molecule type" value="Genomic_DNA"/>
</dbReference>
<accession>A0ABR4Z5K6</accession>
<evidence type="ECO:0000313" key="2">
    <source>
        <dbReference type="Proteomes" id="UP000031364"/>
    </source>
</evidence>
<organism evidence="1 2">
    <name type="scientific">Nocardia vulneris</name>
    <dbReference type="NCBI Taxonomy" id="1141657"/>
    <lineage>
        <taxon>Bacteria</taxon>
        <taxon>Bacillati</taxon>
        <taxon>Actinomycetota</taxon>
        <taxon>Actinomycetes</taxon>
        <taxon>Mycobacteriales</taxon>
        <taxon>Nocardiaceae</taxon>
        <taxon>Nocardia</taxon>
    </lineage>
</organism>
<reference evidence="1 2" key="1">
    <citation type="journal article" date="2014" name="Int. J. Syst. Evol. Microbiol.">
        <title>Nocardia vulneris sp. nov., isolated from wounds of human patients in North America.</title>
        <authorList>
            <person name="Lasker B.A."/>
            <person name="Bell M."/>
            <person name="Klenk H.P."/>
            <person name="Sproer C."/>
            <person name="Schumann C."/>
            <person name="Schumann P."/>
            <person name="Brown J.M."/>
        </authorList>
    </citation>
    <scope>NUCLEOTIDE SEQUENCE [LARGE SCALE GENOMIC DNA]</scope>
    <source>
        <strain evidence="1 2">W9851</strain>
    </source>
</reference>
<name>A0ABR4Z5K6_9NOCA</name>
<dbReference type="RefSeq" id="WP_043680321.1">
    <property type="nucleotide sequence ID" value="NZ_BDCI01000023.1"/>
</dbReference>
<dbReference type="Proteomes" id="UP000031364">
    <property type="component" value="Unassembled WGS sequence"/>
</dbReference>
<protein>
    <recommendedName>
        <fullName evidence="3">Secreted protein</fullName>
    </recommendedName>
</protein>
<evidence type="ECO:0008006" key="3">
    <source>
        <dbReference type="Google" id="ProtNLM"/>
    </source>
</evidence>
<comment type="caution">
    <text evidence="1">The sequence shown here is derived from an EMBL/GenBank/DDBJ whole genome shotgun (WGS) entry which is preliminary data.</text>
</comment>
<sequence length="141" mass="14877">MGNTRNRVTAGLVTGVASIALIVGNTGTAAASPVVHQSLGSCTWSADVVQLEGVPVDGYAGSWYIKTGRTDNSKINCSFEVQAQFKMKSGSIETVQFGSSKHAHDQAFAKGPARVWQVALKLCADGKGCTGWNTVKSSWNR</sequence>
<gene>
    <name evidence="1" type="ORF">FG87_37055</name>
</gene>
<evidence type="ECO:0000313" key="1">
    <source>
        <dbReference type="EMBL" id="KIA60434.1"/>
    </source>
</evidence>
<proteinExistence type="predicted"/>